<gene>
    <name evidence="4" type="ORF">SAMN02745248_00950</name>
</gene>
<keyword evidence="2" id="KW-0472">Membrane</keyword>
<evidence type="ECO:0000259" key="3">
    <source>
        <dbReference type="SMART" id="SM00331"/>
    </source>
</evidence>
<dbReference type="InterPro" id="IPR036457">
    <property type="entry name" value="PPM-type-like_dom_sf"/>
</dbReference>
<evidence type="ECO:0000256" key="1">
    <source>
        <dbReference type="ARBA" id="ARBA00022801"/>
    </source>
</evidence>
<feature type="transmembrane region" description="Helical" evidence="2">
    <location>
        <begin position="216"/>
        <end position="243"/>
    </location>
</feature>
<dbReference type="Proteomes" id="UP000183952">
    <property type="component" value="Unassembled WGS sequence"/>
</dbReference>
<dbReference type="SUPFAM" id="SSF81606">
    <property type="entry name" value="PP2C-like"/>
    <property type="match status" value="1"/>
</dbReference>
<dbReference type="Gene3D" id="3.60.40.10">
    <property type="entry name" value="PPM-type phosphatase domain"/>
    <property type="match status" value="1"/>
</dbReference>
<evidence type="ECO:0000313" key="5">
    <source>
        <dbReference type="Proteomes" id="UP000183952"/>
    </source>
</evidence>
<reference evidence="4 5" key="1">
    <citation type="submission" date="2016-11" db="EMBL/GenBank/DDBJ databases">
        <authorList>
            <person name="Jaros S."/>
            <person name="Januszkiewicz K."/>
            <person name="Wedrychowicz H."/>
        </authorList>
    </citation>
    <scope>NUCLEOTIDE SEQUENCE [LARGE SCALE GENOMIC DNA]</scope>
    <source>
        <strain evidence="4 5">DSM 3090</strain>
    </source>
</reference>
<proteinExistence type="predicted"/>
<feature type="transmembrane region" description="Helical" evidence="2">
    <location>
        <begin position="149"/>
        <end position="166"/>
    </location>
</feature>
<evidence type="ECO:0000313" key="4">
    <source>
        <dbReference type="EMBL" id="SHJ79973.1"/>
    </source>
</evidence>
<dbReference type="NCBIfam" id="TIGR02865">
    <property type="entry name" value="spore_II_E"/>
    <property type="match status" value="1"/>
</dbReference>
<keyword evidence="2" id="KW-0812">Transmembrane</keyword>
<organism evidence="4 5">
    <name type="scientific">Hathewaya proteolytica DSM 3090</name>
    <dbReference type="NCBI Taxonomy" id="1121331"/>
    <lineage>
        <taxon>Bacteria</taxon>
        <taxon>Bacillati</taxon>
        <taxon>Bacillota</taxon>
        <taxon>Clostridia</taxon>
        <taxon>Eubacteriales</taxon>
        <taxon>Clostridiaceae</taxon>
        <taxon>Hathewaya</taxon>
    </lineage>
</organism>
<dbReference type="GO" id="GO:0004722">
    <property type="term" value="F:protein serine/threonine phosphatase activity"/>
    <property type="evidence" value="ECO:0007669"/>
    <property type="project" value="InterPro"/>
</dbReference>
<dbReference type="InterPro" id="IPR001932">
    <property type="entry name" value="PPM-type_phosphatase-like_dom"/>
</dbReference>
<feature type="transmembrane region" description="Helical" evidence="2">
    <location>
        <begin position="250"/>
        <end position="267"/>
    </location>
</feature>
<evidence type="ECO:0000256" key="2">
    <source>
        <dbReference type="SAM" id="Phobius"/>
    </source>
</evidence>
<dbReference type="EMBL" id="FRAD01000007">
    <property type="protein sequence ID" value="SHJ79973.1"/>
    <property type="molecule type" value="Genomic_DNA"/>
</dbReference>
<dbReference type="PANTHER" id="PTHR43156">
    <property type="entry name" value="STAGE II SPORULATION PROTEIN E-RELATED"/>
    <property type="match status" value="1"/>
</dbReference>
<accession>A0A1M6M9K8</accession>
<feature type="transmembrane region" description="Helical" evidence="2">
    <location>
        <begin position="58"/>
        <end position="89"/>
    </location>
</feature>
<dbReference type="AlphaFoldDB" id="A0A1M6M9K8"/>
<dbReference type="InterPro" id="IPR014221">
    <property type="entry name" value="SpoII_E"/>
</dbReference>
<dbReference type="InterPro" id="IPR045768">
    <property type="entry name" value="SpoIIE_N"/>
</dbReference>
<keyword evidence="1" id="KW-0378">Hydrolase</keyword>
<keyword evidence="5" id="KW-1185">Reference proteome</keyword>
<name>A0A1M6M9K8_9CLOT</name>
<dbReference type="Pfam" id="PF19732">
    <property type="entry name" value="SpoIIE_N"/>
    <property type="match status" value="1"/>
</dbReference>
<dbReference type="STRING" id="1121331.SAMN02745248_00950"/>
<dbReference type="SMART" id="SM00331">
    <property type="entry name" value="PP2C_SIG"/>
    <property type="match status" value="1"/>
</dbReference>
<dbReference type="Pfam" id="PF07228">
    <property type="entry name" value="SpoIIE"/>
    <property type="match status" value="1"/>
</dbReference>
<protein>
    <submittedName>
        <fullName evidence="4">Stage II sporulation protein E</fullName>
    </submittedName>
</protein>
<dbReference type="RefSeq" id="WP_072902909.1">
    <property type="nucleotide sequence ID" value="NZ_FRAD01000007.1"/>
</dbReference>
<feature type="transmembrane region" description="Helical" evidence="2">
    <location>
        <begin position="273"/>
        <end position="289"/>
    </location>
</feature>
<dbReference type="PANTHER" id="PTHR43156:SF2">
    <property type="entry name" value="STAGE II SPORULATION PROTEIN E"/>
    <property type="match status" value="1"/>
</dbReference>
<sequence>MQYGIEILPYKRSKQKKSDEGGKNKKQRVLEAAKPYIFFGLLTFLFSRVRLINGMAPFGIAFILCMATGVSKEIFISVSVSGILGYLTLMNKIDFIGQYIICCSGLILLNNLLGKEKIKIRFISMTSYIFTEYVIMKILFFNYSVVSALIYSLMEIAIVLSVYYIINKGILCFKEMDNRRLYSNEELISMAVIMAIVITGTWGIKIMSVSLINVIALYFIAMAGYICGVAKGAAIGVTLGVIVGMTLGNMAVYISIFGTCGIIAGVFKDTNKYFMLLAYVTTFFIMQISMNGRSQLLGVELVLAVVALGFTSKKCIDKLNMDFNFEFKREEIKEDYSEKIRAVYHGRMKNLSGLLYNISETLDNLVDNEKLELKEKSSAIIENLADRVCSKCSMRSTCWKREMHYTYSAFSQLIQNYQENIKEIPFELENKCINRTILMKNTEEIVNKYILEEMKHNSLCEGREIIAAQMNNMAHTINDIGGEIGDKIYIDITLETKIRRLLDKNSIPYLDVMCIREGAHRNTVKIVVRAIAQKYCQKEILSLVSEANNSPMIINKEGCVIDSSKNTCTVVYEETPKYHIDTYVAVKCKEGENCSGDSYMFEKLRDGTHLNIISDGMGTGPQAKIESEAAVKLIHEFCQSGFSKNAAISTINSIMGIKFSEREKFATMDLCSVDLYTGEAQFMKVGAVDSFVKKKGKVKVIGCSSLPFGILDKADVQVEEVDCENGDLIVMVSDGVIDYNESDNLDSNWMEQYMKTTELNTPKEIAMDILEQSLSRNNDKVKDDMTILVSKVYAVY</sequence>
<feature type="transmembrane region" description="Helical" evidence="2">
    <location>
        <begin position="95"/>
        <end position="113"/>
    </location>
</feature>
<feature type="domain" description="PPM-type phosphatase" evidence="3">
    <location>
        <begin position="579"/>
        <end position="792"/>
    </location>
</feature>
<keyword evidence="2" id="KW-1133">Transmembrane helix</keyword>
<feature type="transmembrane region" description="Helical" evidence="2">
    <location>
        <begin position="187"/>
        <end position="204"/>
    </location>
</feature>
<dbReference type="InterPro" id="IPR052016">
    <property type="entry name" value="Bact_Sigma-Reg"/>
</dbReference>